<feature type="domain" description="Peptidase M20 dimerisation" evidence="2">
    <location>
        <begin position="245"/>
        <end position="340"/>
    </location>
</feature>
<organism evidence="3 4">
    <name type="scientific">Asanoa siamensis</name>
    <dbReference type="NCBI Taxonomy" id="926357"/>
    <lineage>
        <taxon>Bacteria</taxon>
        <taxon>Bacillati</taxon>
        <taxon>Actinomycetota</taxon>
        <taxon>Actinomycetes</taxon>
        <taxon>Micromonosporales</taxon>
        <taxon>Micromonosporaceae</taxon>
        <taxon>Asanoa</taxon>
    </lineage>
</organism>
<feature type="chain" id="PRO_5046457127" evidence="1">
    <location>
        <begin position="33"/>
        <end position="558"/>
    </location>
</feature>
<keyword evidence="4" id="KW-1185">Reference proteome</keyword>
<evidence type="ECO:0000313" key="3">
    <source>
        <dbReference type="EMBL" id="GIF72564.1"/>
    </source>
</evidence>
<dbReference type="NCBIfam" id="TIGR01891">
    <property type="entry name" value="amidohydrolases"/>
    <property type="match status" value="1"/>
</dbReference>
<sequence>MSEKAKSGLTRRQMVGMMGAAGAGLAVAPALAGGTPAAAAPLAQAPVAAKDPKLEALKQEAIRAVEKRAKLVQEIVDSLFSFSELGFQEFQTKRYLISILRKNGFAIQEGISGIPTAWLATWGSGGPVIAMGSDIDGIPRSSQKPGVIGRDPLVEPMGLDHAPGHGEGHNSGMAAVVAGAIVLKELMQRNNIKGRLKVWPGVAEELLGSKAYYVRDGYFDDVDVTLFSHVSSGLTTDWGAASGNGLLSIEYTFKGSPGHGASPHLGRSALDAVQLMTAGMEYRREHLPIQQRTHFIIPYGGDQPNVIPEIAKVWYYLREDTADEILALRALAEKIAKAAAEMTDTQLVDMRVLGAASPQHFNRPVAEAAAANMTLVGMPNWSEDDHTYARAVQEAAGSTPRGLSTEVGGLSGPIPNQYRQGGGSDDIGDISWKVPTITIRFPANIPGGGPSHTWWQALSMATPIAHKGTTTCAKVYATTVLDLLLRPELVRDAKAYFEAEQAGRYKPLIGPNDKPSIHLNKERMELWRPRLEKVYYNPARYATYLDQLGIAYPGGRQR</sequence>
<dbReference type="SUPFAM" id="SSF55031">
    <property type="entry name" value="Bacterial exopeptidase dimerisation domain"/>
    <property type="match status" value="1"/>
</dbReference>
<dbReference type="InterPro" id="IPR017439">
    <property type="entry name" value="Amidohydrolase"/>
</dbReference>
<dbReference type="InterPro" id="IPR036264">
    <property type="entry name" value="Bact_exopeptidase_dim_dom"/>
</dbReference>
<gene>
    <name evidence="3" type="ORF">Asi02nite_20820</name>
</gene>
<dbReference type="PANTHER" id="PTHR30575">
    <property type="entry name" value="PEPTIDASE M20"/>
    <property type="match status" value="1"/>
</dbReference>
<proteinExistence type="predicted"/>
<dbReference type="Proteomes" id="UP000604117">
    <property type="component" value="Unassembled WGS sequence"/>
</dbReference>
<dbReference type="InterPro" id="IPR011650">
    <property type="entry name" value="Peptidase_M20_dimer"/>
</dbReference>
<dbReference type="Gene3D" id="3.40.630.10">
    <property type="entry name" value="Zn peptidases"/>
    <property type="match status" value="1"/>
</dbReference>
<protein>
    <submittedName>
        <fullName evidence="3">Aminobenzoyl-glutamate utilization protein B</fullName>
    </submittedName>
</protein>
<dbReference type="EMBL" id="BONE01000012">
    <property type="protein sequence ID" value="GIF72564.1"/>
    <property type="molecule type" value="Genomic_DNA"/>
</dbReference>
<evidence type="ECO:0000256" key="1">
    <source>
        <dbReference type="SAM" id="SignalP"/>
    </source>
</evidence>
<dbReference type="PROSITE" id="PS51318">
    <property type="entry name" value="TAT"/>
    <property type="match status" value="1"/>
</dbReference>
<keyword evidence="1" id="KW-0732">Signal</keyword>
<dbReference type="PANTHER" id="PTHR30575:SF0">
    <property type="entry name" value="XAA-ARG DIPEPTIDASE"/>
    <property type="match status" value="1"/>
</dbReference>
<dbReference type="Gene3D" id="3.30.70.360">
    <property type="match status" value="1"/>
</dbReference>
<dbReference type="Pfam" id="PF07687">
    <property type="entry name" value="M20_dimer"/>
    <property type="match status" value="1"/>
</dbReference>
<comment type="caution">
    <text evidence="3">The sequence shown here is derived from an EMBL/GenBank/DDBJ whole genome shotgun (WGS) entry which is preliminary data.</text>
</comment>
<accession>A0ABQ4CMP8</accession>
<dbReference type="InterPro" id="IPR052030">
    <property type="entry name" value="Peptidase_M20/M20A_hydrolases"/>
</dbReference>
<reference evidence="3 4" key="1">
    <citation type="submission" date="2021-01" db="EMBL/GenBank/DDBJ databases">
        <title>Whole genome shotgun sequence of Asanoa siamensis NBRC 107932.</title>
        <authorList>
            <person name="Komaki H."/>
            <person name="Tamura T."/>
        </authorList>
    </citation>
    <scope>NUCLEOTIDE SEQUENCE [LARGE SCALE GENOMIC DNA]</scope>
    <source>
        <strain evidence="3 4">NBRC 107932</strain>
    </source>
</reference>
<evidence type="ECO:0000313" key="4">
    <source>
        <dbReference type="Proteomes" id="UP000604117"/>
    </source>
</evidence>
<feature type="signal peptide" evidence="1">
    <location>
        <begin position="1"/>
        <end position="32"/>
    </location>
</feature>
<evidence type="ECO:0000259" key="2">
    <source>
        <dbReference type="Pfam" id="PF07687"/>
    </source>
</evidence>
<dbReference type="SUPFAM" id="SSF53187">
    <property type="entry name" value="Zn-dependent exopeptidases"/>
    <property type="match status" value="1"/>
</dbReference>
<name>A0ABQ4CMP8_9ACTN</name>
<dbReference type="InterPro" id="IPR006311">
    <property type="entry name" value="TAT_signal"/>
</dbReference>